<feature type="region of interest" description="Disordered" evidence="1">
    <location>
        <begin position="44"/>
        <end position="216"/>
    </location>
</feature>
<dbReference type="STRING" id="1504633.A0A2T7CV60"/>
<dbReference type="OrthoDB" id="10481072at2759"/>
<feature type="compositionally biased region" description="Low complexity" evidence="1">
    <location>
        <begin position="76"/>
        <end position="87"/>
    </location>
</feature>
<protein>
    <submittedName>
        <fullName evidence="2">Uncharacterized protein</fullName>
    </submittedName>
</protein>
<proteinExistence type="predicted"/>
<organism evidence="2 3">
    <name type="scientific">Panicum hallii var. hallii</name>
    <dbReference type="NCBI Taxonomy" id="1504633"/>
    <lineage>
        <taxon>Eukaryota</taxon>
        <taxon>Viridiplantae</taxon>
        <taxon>Streptophyta</taxon>
        <taxon>Embryophyta</taxon>
        <taxon>Tracheophyta</taxon>
        <taxon>Spermatophyta</taxon>
        <taxon>Magnoliopsida</taxon>
        <taxon>Liliopsida</taxon>
        <taxon>Poales</taxon>
        <taxon>Poaceae</taxon>
        <taxon>PACMAD clade</taxon>
        <taxon>Panicoideae</taxon>
        <taxon>Panicodae</taxon>
        <taxon>Paniceae</taxon>
        <taxon>Panicinae</taxon>
        <taxon>Panicum</taxon>
        <taxon>Panicum sect. Panicum</taxon>
    </lineage>
</organism>
<feature type="compositionally biased region" description="Low complexity" evidence="1">
    <location>
        <begin position="177"/>
        <end position="216"/>
    </location>
</feature>
<dbReference type="EMBL" id="CM009755">
    <property type="protein sequence ID" value="PUZ47216.1"/>
    <property type="molecule type" value="Genomic_DNA"/>
</dbReference>
<dbReference type="AlphaFoldDB" id="A0A2T7CV60"/>
<evidence type="ECO:0000256" key="1">
    <source>
        <dbReference type="SAM" id="MobiDB-lite"/>
    </source>
</evidence>
<dbReference type="Gramene" id="PUZ47216">
    <property type="protein sequence ID" value="PUZ47216"/>
    <property type="gene ID" value="GQ55_7G146400"/>
</dbReference>
<gene>
    <name evidence="2" type="ORF">GQ55_7G146400</name>
</gene>
<dbReference type="Proteomes" id="UP000244336">
    <property type="component" value="Chromosome 7"/>
</dbReference>
<feature type="compositionally biased region" description="Low complexity" evidence="1">
    <location>
        <begin position="118"/>
        <end position="130"/>
    </location>
</feature>
<keyword evidence="3" id="KW-1185">Reference proteome</keyword>
<evidence type="ECO:0000313" key="2">
    <source>
        <dbReference type="EMBL" id="PUZ47216.1"/>
    </source>
</evidence>
<reference evidence="2 3" key="1">
    <citation type="submission" date="2018-04" db="EMBL/GenBank/DDBJ databases">
        <title>WGS assembly of Panicum hallii var. hallii HAL2.</title>
        <authorList>
            <person name="Lovell J."/>
            <person name="Jenkins J."/>
            <person name="Lowry D."/>
            <person name="Mamidi S."/>
            <person name="Sreedasyam A."/>
            <person name="Weng X."/>
            <person name="Barry K."/>
            <person name="Bonette J."/>
            <person name="Campitelli B."/>
            <person name="Daum C."/>
            <person name="Gordon S."/>
            <person name="Gould B."/>
            <person name="Lipzen A."/>
            <person name="MacQueen A."/>
            <person name="Palacio-Mejia J."/>
            <person name="Plott C."/>
            <person name="Shakirov E."/>
            <person name="Shu S."/>
            <person name="Yoshinaga Y."/>
            <person name="Zane M."/>
            <person name="Rokhsar D."/>
            <person name="Grimwood J."/>
            <person name="Schmutz J."/>
            <person name="Juenger T."/>
        </authorList>
    </citation>
    <scope>NUCLEOTIDE SEQUENCE [LARGE SCALE GENOMIC DNA]</scope>
    <source>
        <strain evidence="3">cv. HAL2</strain>
    </source>
</reference>
<accession>A0A2T7CV60</accession>
<evidence type="ECO:0000313" key="3">
    <source>
        <dbReference type="Proteomes" id="UP000244336"/>
    </source>
</evidence>
<name>A0A2T7CV60_9POAL</name>
<sequence>MAMVSPSPAARSSAAAAAASCCFSASSGGPFVVTRRPCFPADLGVDGRGGRRFCYQPSSSSSLACSPRAGSTPEYAPSSPSRRAGSPEYTPLTPSSRGSAPPDYADYFDGGDRRYDLSSPPRYSPRAASPEYTPLSYADRAGSPDPERTPLSPSPQPAASPDYTPSSPSGRAASLEYSPATPEYTPATPEYTPESPSQRAAATTRTRGARPAAAGVTVPSSHCMDTRYVCRL</sequence>